<protein>
    <submittedName>
        <fullName evidence="3">Uncharacterized protein</fullName>
    </submittedName>
</protein>
<feature type="region of interest" description="Disordered" evidence="1">
    <location>
        <begin position="1"/>
        <end position="20"/>
    </location>
</feature>
<evidence type="ECO:0000313" key="4">
    <source>
        <dbReference type="Proteomes" id="UP000287033"/>
    </source>
</evidence>
<accession>A0A401TGD9</accession>
<keyword evidence="4" id="KW-1185">Reference proteome</keyword>
<feature type="transmembrane region" description="Helical" evidence="2">
    <location>
        <begin position="98"/>
        <end position="115"/>
    </location>
</feature>
<reference evidence="3 4" key="1">
    <citation type="journal article" date="2018" name="Nat. Ecol. Evol.">
        <title>Shark genomes provide insights into elasmobranch evolution and the origin of vertebrates.</title>
        <authorList>
            <person name="Hara Y"/>
            <person name="Yamaguchi K"/>
            <person name="Onimaru K"/>
            <person name="Kadota M"/>
            <person name="Koyanagi M"/>
            <person name="Keeley SD"/>
            <person name="Tatsumi K"/>
            <person name="Tanaka K"/>
            <person name="Motone F"/>
            <person name="Kageyama Y"/>
            <person name="Nozu R"/>
            <person name="Adachi N"/>
            <person name="Nishimura O"/>
            <person name="Nakagawa R"/>
            <person name="Tanegashima C"/>
            <person name="Kiyatake I"/>
            <person name="Matsumoto R"/>
            <person name="Murakumo K"/>
            <person name="Nishida K"/>
            <person name="Terakita A"/>
            <person name="Kuratani S"/>
            <person name="Sato K"/>
            <person name="Hyodo S Kuraku.S."/>
        </authorList>
    </citation>
    <scope>NUCLEOTIDE SEQUENCE [LARGE SCALE GENOMIC DNA]</scope>
</reference>
<organism evidence="3 4">
    <name type="scientific">Chiloscyllium punctatum</name>
    <name type="common">Brownbanded bambooshark</name>
    <name type="synonym">Hemiscyllium punctatum</name>
    <dbReference type="NCBI Taxonomy" id="137246"/>
    <lineage>
        <taxon>Eukaryota</taxon>
        <taxon>Metazoa</taxon>
        <taxon>Chordata</taxon>
        <taxon>Craniata</taxon>
        <taxon>Vertebrata</taxon>
        <taxon>Chondrichthyes</taxon>
        <taxon>Elasmobranchii</taxon>
        <taxon>Galeomorphii</taxon>
        <taxon>Galeoidea</taxon>
        <taxon>Orectolobiformes</taxon>
        <taxon>Hemiscylliidae</taxon>
        <taxon>Chiloscyllium</taxon>
    </lineage>
</organism>
<name>A0A401TGD9_CHIPU</name>
<gene>
    <name evidence="3" type="ORF">chiPu_0025522</name>
</gene>
<evidence type="ECO:0000256" key="1">
    <source>
        <dbReference type="SAM" id="MobiDB-lite"/>
    </source>
</evidence>
<evidence type="ECO:0000256" key="2">
    <source>
        <dbReference type="SAM" id="Phobius"/>
    </source>
</evidence>
<keyword evidence="2" id="KW-1133">Transmembrane helix</keyword>
<proteinExistence type="predicted"/>
<dbReference type="Proteomes" id="UP000287033">
    <property type="component" value="Unassembled WGS sequence"/>
</dbReference>
<keyword evidence="2" id="KW-0472">Membrane</keyword>
<dbReference type="AlphaFoldDB" id="A0A401TGD9"/>
<dbReference type="EMBL" id="BEZZ01060236">
    <property type="protein sequence ID" value="GCC41698.1"/>
    <property type="molecule type" value="Genomic_DNA"/>
</dbReference>
<keyword evidence="2" id="KW-0812">Transmembrane</keyword>
<evidence type="ECO:0000313" key="3">
    <source>
        <dbReference type="EMBL" id="GCC41698.1"/>
    </source>
</evidence>
<comment type="caution">
    <text evidence="3">The sequence shown here is derived from an EMBL/GenBank/DDBJ whole genome shotgun (WGS) entry which is preliminary data.</text>
</comment>
<sequence>MAGQTSTAVEKNRLSAPSNTKLRHNSRRLILKSPATIAARPSAATYIAKITTSAANVCAGPQKMPIANPAASVARIAIAHQLRASPSLPDFARTTESLSLLVLFGFAMVSWIAAVL</sequence>